<feature type="non-terminal residue" evidence="3">
    <location>
        <position position="357"/>
    </location>
</feature>
<evidence type="ECO:0000256" key="2">
    <source>
        <dbReference type="SAM" id="SignalP"/>
    </source>
</evidence>
<feature type="compositionally biased region" description="Basic and acidic residues" evidence="1">
    <location>
        <begin position="347"/>
        <end position="357"/>
    </location>
</feature>
<evidence type="ECO:0000256" key="1">
    <source>
        <dbReference type="SAM" id="MobiDB-lite"/>
    </source>
</evidence>
<organism evidence="3 4">
    <name type="scientific">Herbidospora galbida</name>
    <dbReference type="NCBI Taxonomy" id="2575442"/>
    <lineage>
        <taxon>Bacteria</taxon>
        <taxon>Bacillati</taxon>
        <taxon>Actinomycetota</taxon>
        <taxon>Actinomycetes</taxon>
        <taxon>Streptosporangiales</taxon>
        <taxon>Streptosporangiaceae</taxon>
        <taxon>Herbidospora</taxon>
    </lineage>
</organism>
<feature type="region of interest" description="Disordered" evidence="1">
    <location>
        <begin position="338"/>
        <end position="357"/>
    </location>
</feature>
<name>A0A4U3LMW6_9ACTN</name>
<dbReference type="AlphaFoldDB" id="A0A4U3LMW6"/>
<sequence length="357" mass="36573">MRHLRRRLLISATIAACLSSLITPVTSAAADPAPPPAALGLSSVQPELRDRVLGAGWHASADVALAATGDATGFHVLTATAATGYQWRTVATLSEPGMDTDQWIGNACLTGSGGRIVAVYAPRHFTNRPWLFGRGAFAAVVDVQTGAVTKLKDQVTLAYFNPGCGAGDTVALTQGVSDRHGTTRLLTVDTVTKRVTRAVVAEGQVTSAVPVGGTVVAAHGTRLVEVQDGGALRQLADAGSVPFDLRATADGGVAFAARDGESVRIRQYAAGQTRELASGPLGELSVRSGANGRVFLVGRADRQEALPQGVSLLDAPASATVSSEGGLAITAAARRGLRAGPLASAQGDDRRGSSPDR</sequence>
<keyword evidence="2" id="KW-0732">Signal</keyword>
<reference evidence="3 4" key="1">
    <citation type="submission" date="2019-04" db="EMBL/GenBank/DDBJ databases">
        <title>Herbidospora sp. NEAU-GS14.nov., a novel actinomycete isolated from soil.</title>
        <authorList>
            <person name="Han L."/>
        </authorList>
    </citation>
    <scope>NUCLEOTIDE SEQUENCE [LARGE SCALE GENOMIC DNA]</scope>
    <source>
        <strain evidence="3 4">NEAU-GS14</strain>
    </source>
</reference>
<dbReference type="InterPro" id="IPR011044">
    <property type="entry name" value="Quino_amine_DH_bsu"/>
</dbReference>
<comment type="caution">
    <text evidence="3">The sequence shown here is derived from an EMBL/GenBank/DDBJ whole genome shotgun (WGS) entry which is preliminary data.</text>
</comment>
<proteinExistence type="predicted"/>
<feature type="chain" id="PRO_5038334365" evidence="2">
    <location>
        <begin position="29"/>
        <end position="357"/>
    </location>
</feature>
<feature type="signal peptide" evidence="2">
    <location>
        <begin position="1"/>
        <end position="28"/>
    </location>
</feature>
<evidence type="ECO:0000313" key="4">
    <source>
        <dbReference type="Proteomes" id="UP000308705"/>
    </source>
</evidence>
<dbReference type="Proteomes" id="UP000308705">
    <property type="component" value="Unassembled WGS sequence"/>
</dbReference>
<dbReference type="SUPFAM" id="SSF50969">
    <property type="entry name" value="YVTN repeat-like/Quinoprotein amine dehydrogenase"/>
    <property type="match status" value="1"/>
</dbReference>
<gene>
    <name evidence="3" type="ORF">FDA94_38815</name>
</gene>
<dbReference type="RefSeq" id="WP_212735711.1">
    <property type="nucleotide sequence ID" value="NZ_SZQA01000099.1"/>
</dbReference>
<keyword evidence="4" id="KW-1185">Reference proteome</keyword>
<evidence type="ECO:0000313" key="3">
    <source>
        <dbReference type="EMBL" id="TKK75856.1"/>
    </source>
</evidence>
<dbReference type="EMBL" id="SZQA01000099">
    <property type="protein sequence ID" value="TKK75856.1"/>
    <property type="molecule type" value="Genomic_DNA"/>
</dbReference>
<accession>A0A4U3LMW6</accession>
<protein>
    <submittedName>
        <fullName evidence="3">Uncharacterized protein</fullName>
    </submittedName>
</protein>